<evidence type="ECO:0000256" key="1">
    <source>
        <dbReference type="SAM" id="Phobius"/>
    </source>
</evidence>
<reference evidence="2" key="1">
    <citation type="submission" date="2022-09" db="EMBL/GenBank/DDBJ databases">
        <title>Intensive care unit water sources are persistently colonized with multi-drug resistant bacteria and are the site of extensive horizontal gene transfer of antibiotic resistance genes.</title>
        <authorList>
            <person name="Diorio-Toth L."/>
        </authorList>
    </citation>
    <scope>NUCLEOTIDE SEQUENCE</scope>
    <source>
        <strain evidence="2">GD03710</strain>
    </source>
</reference>
<gene>
    <name evidence="2" type="ORF">N5I20_17340</name>
</gene>
<dbReference type="RefSeq" id="WP_279963659.1">
    <property type="nucleotide sequence ID" value="NZ_JAOCFK010000068.1"/>
</dbReference>
<sequence length="440" mass="50594">MDGWVVKYQLLNSSAEYVFEWLKSTANENGKLSVFLGEDREVLEFALLARNENLINLGLALFCLSPSVCFQLYKSGDHTIKRAVLSGLSLNGSLDEFGHEAWVITKSVIPELIYSIEKNNSDDDFQLISSVLCNKKIPDEILLSLYKKEGLFSNVSDELWLDLLWCSINNPRIATTYEGYTSDVFGGFDEYRYNRVFHTAWALYEHLPATPRNARFLGLLSAKLVPETYKLNFKELVEKWVGSDEYFFDARKNLVKTLGNYNDDFKALRDSSDLALRLGFYENLRYPSLSDFQAYLDLDGERFLIEAVHNNSFYCKEELRYALSSACSDVADHDSVISLSEKYCANLNKFKAISPDSFFDCEFEEELPFDVIDDIQVRTEVGVRFLRYKISKFSSRLEELLEKESTHGDVAINFSGIKPPYAYSLLWIVVFVLFLMVIFK</sequence>
<keyword evidence="1" id="KW-1133">Transmembrane helix</keyword>
<evidence type="ECO:0000313" key="3">
    <source>
        <dbReference type="Proteomes" id="UP001161704"/>
    </source>
</evidence>
<proteinExistence type="predicted"/>
<keyword evidence="1" id="KW-0812">Transmembrane</keyword>
<feature type="transmembrane region" description="Helical" evidence="1">
    <location>
        <begin position="421"/>
        <end position="439"/>
    </location>
</feature>
<keyword evidence="1" id="KW-0472">Membrane</keyword>
<dbReference type="AlphaFoldDB" id="A0AA42UBN4"/>
<dbReference type="Proteomes" id="UP001161704">
    <property type="component" value="Unassembled WGS sequence"/>
</dbReference>
<evidence type="ECO:0000313" key="2">
    <source>
        <dbReference type="EMBL" id="MDH1506816.1"/>
    </source>
</evidence>
<dbReference type="EMBL" id="JAOCIZ010000081">
    <property type="protein sequence ID" value="MDH1506816.1"/>
    <property type="molecule type" value="Genomic_DNA"/>
</dbReference>
<comment type="caution">
    <text evidence="2">The sequence shown here is derived from an EMBL/GenBank/DDBJ whole genome shotgun (WGS) entry which is preliminary data.</text>
</comment>
<protein>
    <submittedName>
        <fullName evidence="2">Uncharacterized protein</fullName>
    </submittedName>
</protein>
<name>A0AA42UBN4_AERCA</name>
<accession>A0AA42UBN4</accession>
<organism evidence="2 3">
    <name type="scientific">Aeromonas caviae</name>
    <name type="common">Aeromonas punctata</name>
    <dbReference type="NCBI Taxonomy" id="648"/>
    <lineage>
        <taxon>Bacteria</taxon>
        <taxon>Pseudomonadati</taxon>
        <taxon>Pseudomonadota</taxon>
        <taxon>Gammaproteobacteria</taxon>
        <taxon>Aeromonadales</taxon>
        <taxon>Aeromonadaceae</taxon>
        <taxon>Aeromonas</taxon>
    </lineage>
</organism>